<dbReference type="OrthoDB" id="10266676at2759"/>
<proteinExistence type="predicted"/>
<accession>A0A0M0JQJ8</accession>
<protein>
    <submittedName>
        <fullName evidence="3">Uncharacterized protein</fullName>
    </submittedName>
</protein>
<name>A0A0M0JQJ8_9EUKA</name>
<keyword evidence="4" id="KW-1185">Reference proteome</keyword>
<dbReference type="Proteomes" id="UP000037460">
    <property type="component" value="Unassembled WGS sequence"/>
</dbReference>
<dbReference type="AlphaFoldDB" id="A0A0M0JQJ8"/>
<sequence length="200" mass="20994">MDASELAQLAKEREARRGKPSSCAPPGATSVPLPIPETWRAKPKPSPTSDGLHTLIGAHRSIKLARSFGFASAAVGMLLLLFGAGRMTVLLFVLGGIGLARGGAALMHGLLPGMLIESPRPPTPDEMARASAVGLFSLEGVKTFGVSLGAEYILALDSLAWCCTYGKKNCLTDAMYSGELSLGKITSLVWGKLREGVIRC</sequence>
<evidence type="ECO:0000256" key="2">
    <source>
        <dbReference type="SAM" id="Phobius"/>
    </source>
</evidence>
<dbReference type="EMBL" id="JWZX01002499">
    <property type="protein sequence ID" value="KOO28874.1"/>
    <property type="molecule type" value="Genomic_DNA"/>
</dbReference>
<feature type="transmembrane region" description="Helical" evidence="2">
    <location>
        <begin position="64"/>
        <end position="83"/>
    </location>
</feature>
<keyword evidence="2" id="KW-1133">Transmembrane helix</keyword>
<evidence type="ECO:0000313" key="3">
    <source>
        <dbReference type="EMBL" id="KOO28874.1"/>
    </source>
</evidence>
<keyword evidence="2" id="KW-0812">Transmembrane</keyword>
<organism evidence="3 4">
    <name type="scientific">Chrysochromulina tobinii</name>
    <dbReference type="NCBI Taxonomy" id="1460289"/>
    <lineage>
        <taxon>Eukaryota</taxon>
        <taxon>Haptista</taxon>
        <taxon>Haptophyta</taxon>
        <taxon>Prymnesiophyceae</taxon>
        <taxon>Prymnesiales</taxon>
        <taxon>Chrysochromulinaceae</taxon>
        <taxon>Chrysochromulina</taxon>
    </lineage>
</organism>
<evidence type="ECO:0000256" key="1">
    <source>
        <dbReference type="SAM" id="MobiDB-lite"/>
    </source>
</evidence>
<keyword evidence="2" id="KW-0472">Membrane</keyword>
<comment type="caution">
    <text evidence="3">The sequence shown here is derived from an EMBL/GenBank/DDBJ whole genome shotgun (WGS) entry which is preliminary data.</text>
</comment>
<gene>
    <name evidence="3" type="ORF">Ctob_005274</name>
</gene>
<evidence type="ECO:0000313" key="4">
    <source>
        <dbReference type="Proteomes" id="UP000037460"/>
    </source>
</evidence>
<reference evidence="4" key="1">
    <citation type="journal article" date="2015" name="PLoS Genet.">
        <title>Genome Sequence and Transcriptome Analyses of Chrysochromulina tobin: Metabolic Tools for Enhanced Algal Fitness in the Prominent Order Prymnesiales (Haptophyceae).</title>
        <authorList>
            <person name="Hovde B.T."/>
            <person name="Deodato C.R."/>
            <person name="Hunsperger H.M."/>
            <person name="Ryken S.A."/>
            <person name="Yost W."/>
            <person name="Jha R.K."/>
            <person name="Patterson J."/>
            <person name="Monnat R.J. Jr."/>
            <person name="Barlow S.B."/>
            <person name="Starkenburg S.R."/>
            <person name="Cattolico R.A."/>
        </authorList>
    </citation>
    <scope>NUCLEOTIDE SEQUENCE</scope>
    <source>
        <strain evidence="4">CCMP291</strain>
    </source>
</reference>
<feature type="region of interest" description="Disordered" evidence="1">
    <location>
        <begin position="1"/>
        <end position="52"/>
    </location>
</feature>